<evidence type="ECO:0000256" key="5">
    <source>
        <dbReference type="ARBA" id="ARBA00022643"/>
    </source>
</evidence>
<dbReference type="GO" id="GO:0050660">
    <property type="term" value="F:flavin adenine dinucleotide binding"/>
    <property type="evidence" value="ECO:0007669"/>
    <property type="project" value="InterPro"/>
</dbReference>
<keyword evidence="8 12" id="KW-0694">RNA-binding</keyword>
<dbReference type="PROSITE" id="PS01136">
    <property type="entry name" value="UPF0034"/>
    <property type="match status" value="1"/>
</dbReference>
<feature type="binding site" evidence="12 15">
    <location>
        <position position="146"/>
    </location>
    <ligand>
        <name>FMN</name>
        <dbReference type="ChEBI" id="CHEBI:58210"/>
    </ligand>
</feature>
<proteinExistence type="inferred from homology"/>
<evidence type="ECO:0000256" key="8">
    <source>
        <dbReference type="ARBA" id="ARBA00022884"/>
    </source>
</evidence>
<name>A0A3E0HAD9_9GAMM</name>
<feature type="binding site" evidence="15">
    <location>
        <position position="176"/>
    </location>
    <ligand>
        <name>FMN</name>
        <dbReference type="ChEBI" id="CHEBI:58210"/>
    </ligand>
</feature>
<feature type="active site" description="Proton donor" evidence="12 14">
    <location>
        <position position="107"/>
    </location>
</feature>
<comment type="catalytic activity">
    <reaction evidence="10 12">
        <text>a 5,6-dihydrouridine in tRNA + NADP(+) = a uridine in tRNA + NADPH + H(+)</text>
        <dbReference type="Rhea" id="RHEA:23624"/>
        <dbReference type="Rhea" id="RHEA-COMP:13339"/>
        <dbReference type="Rhea" id="RHEA-COMP:13887"/>
        <dbReference type="ChEBI" id="CHEBI:15378"/>
        <dbReference type="ChEBI" id="CHEBI:57783"/>
        <dbReference type="ChEBI" id="CHEBI:58349"/>
        <dbReference type="ChEBI" id="CHEBI:65315"/>
        <dbReference type="ChEBI" id="CHEBI:74443"/>
    </reaction>
</comment>
<evidence type="ECO:0000259" key="16">
    <source>
        <dbReference type="Pfam" id="PF01207"/>
    </source>
</evidence>
<dbReference type="NCBIfam" id="TIGR00737">
    <property type="entry name" value="nifR3_yhdG"/>
    <property type="match status" value="1"/>
</dbReference>
<dbReference type="EC" id="1.3.1.-" evidence="12"/>
<evidence type="ECO:0000256" key="4">
    <source>
        <dbReference type="ARBA" id="ARBA00022630"/>
    </source>
</evidence>
<dbReference type="InterPro" id="IPR035587">
    <property type="entry name" value="DUS-like_FMN-bd"/>
</dbReference>
<evidence type="ECO:0000256" key="9">
    <source>
        <dbReference type="ARBA" id="ARBA00023002"/>
    </source>
</evidence>
<dbReference type="AlphaFoldDB" id="A0A3E0HAD9"/>
<dbReference type="Proteomes" id="UP000256774">
    <property type="component" value="Unassembled WGS sequence"/>
</dbReference>
<dbReference type="CDD" id="cd02801">
    <property type="entry name" value="DUS_like_FMN"/>
    <property type="match status" value="1"/>
</dbReference>
<evidence type="ECO:0000256" key="14">
    <source>
        <dbReference type="PIRSR" id="PIRSR006621-1"/>
    </source>
</evidence>
<accession>A0A3E0HAD9</accession>
<evidence type="ECO:0000256" key="11">
    <source>
        <dbReference type="ARBA" id="ARBA00048802"/>
    </source>
</evidence>
<evidence type="ECO:0000313" key="18">
    <source>
        <dbReference type="Proteomes" id="UP000256774"/>
    </source>
</evidence>
<feature type="binding site" evidence="12 15">
    <location>
        <begin position="23"/>
        <end position="25"/>
    </location>
    <ligand>
        <name>FMN</name>
        <dbReference type="ChEBI" id="CHEBI:58210"/>
    </ligand>
</feature>
<dbReference type="InterPro" id="IPR032887">
    <property type="entry name" value="DusB"/>
</dbReference>
<evidence type="ECO:0000256" key="1">
    <source>
        <dbReference type="ARBA" id="ARBA00001917"/>
    </source>
</evidence>
<feature type="binding site" evidence="12 15">
    <location>
        <position position="77"/>
    </location>
    <ligand>
        <name>FMN</name>
        <dbReference type="ChEBI" id="CHEBI:58210"/>
    </ligand>
</feature>
<dbReference type="PANTHER" id="PTHR45846:SF1">
    <property type="entry name" value="TRNA-DIHYDROURIDINE(47) SYNTHASE [NAD(P)(+)]-LIKE"/>
    <property type="match status" value="1"/>
</dbReference>
<reference evidence="17 18" key="1">
    <citation type="submission" date="2018-08" db="EMBL/GenBank/DDBJ databases">
        <title>Genomic Encyclopedia of Type Strains, Phase IV (KMG-IV): sequencing the most valuable type-strain genomes for metagenomic binning, comparative biology and taxonomic classification.</title>
        <authorList>
            <person name="Goeker M."/>
        </authorList>
    </citation>
    <scope>NUCLEOTIDE SEQUENCE [LARGE SCALE GENOMIC DNA]</scope>
    <source>
        <strain evidence="17 18">DSM 26022</strain>
    </source>
</reference>
<feature type="binding site" evidence="12">
    <location>
        <begin position="207"/>
        <end position="209"/>
    </location>
    <ligand>
        <name>FMN</name>
        <dbReference type="ChEBI" id="CHEBI:58210"/>
    </ligand>
</feature>
<dbReference type="Pfam" id="PF01207">
    <property type="entry name" value="Dus"/>
    <property type="match status" value="1"/>
</dbReference>
<evidence type="ECO:0000256" key="13">
    <source>
        <dbReference type="PIRNR" id="PIRNR006621"/>
    </source>
</evidence>
<dbReference type="HAMAP" id="MF_02042">
    <property type="entry name" value="DusB_subfam"/>
    <property type="match status" value="1"/>
</dbReference>
<keyword evidence="6 12" id="KW-0819">tRNA processing</keyword>
<evidence type="ECO:0000256" key="2">
    <source>
        <dbReference type="ARBA" id="ARBA00002790"/>
    </source>
</evidence>
<dbReference type="InterPro" id="IPR001269">
    <property type="entry name" value="DUS_fam"/>
</dbReference>
<evidence type="ECO:0000256" key="12">
    <source>
        <dbReference type="HAMAP-Rule" id="MF_02042"/>
    </source>
</evidence>
<organism evidence="17 18">
    <name type="scientific">Paraperlucidibaca baekdonensis</name>
    <dbReference type="NCBI Taxonomy" id="748120"/>
    <lineage>
        <taxon>Bacteria</taxon>
        <taxon>Pseudomonadati</taxon>
        <taxon>Pseudomonadota</taxon>
        <taxon>Gammaproteobacteria</taxon>
        <taxon>Moraxellales</taxon>
        <taxon>Moraxellaceae</taxon>
        <taxon>Paraperlucidibaca</taxon>
    </lineage>
</organism>
<evidence type="ECO:0000256" key="7">
    <source>
        <dbReference type="ARBA" id="ARBA00022857"/>
    </source>
</evidence>
<comment type="cofactor">
    <cofactor evidence="1 12 13 15">
        <name>FMN</name>
        <dbReference type="ChEBI" id="CHEBI:58210"/>
    </cofactor>
</comment>
<evidence type="ECO:0000256" key="6">
    <source>
        <dbReference type="ARBA" id="ARBA00022694"/>
    </source>
</evidence>
<dbReference type="EMBL" id="QUNR01000001">
    <property type="protein sequence ID" value="REH40510.1"/>
    <property type="molecule type" value="Genomic_DNA"/>
</dbReference>
<dbReference type="GO" id="GO:0010181">
    <property type="term" value="F:FMN binding"/>
    <property type="evidence" value="ECO:0007669"/>
    <property type="project" value="UniProtKB-UniRule"/>
</dbReference>
<dbReference type="InterPro" id="IPR018517">
    <property type="entry name" value="tRNA_hU_synthase_CS"/>
</dbReference>
<dbReference type="GO" id="GO:0000049">
    <property type="term" value="F:tRNA binding"/>
    <property type="evidence" value="ECO:0007669"/>
    <property type="project" value="UniProtKB-UniRule"/>
</dbReference>
<dbReference type="SUPFAM" id="SSF51395">
    <property type="entry name" value="FMN-linked oxidoreductases"/>
    <property type="match status" value="1"/>
</dbReference>
<dbReference type="InterPro" id="IPR013785">
    <property type="entry name" value="Aldolase_TIM"/>
</dbReference>
<evidence type="ECO:0000256" key="15">
    <source>
        <dbReference type="PIRSR" id="PIRSR006621-2"/>
    </source>
</evidence>
<keyword evidence="5 12" id="KW-0288">FMN</keyword>
<comment type="catalytic activity">
    <reaction evidence="11 12">
        <text>a 5,6-dihydrouridine in tRNA + NAD(+) = a uridine in tRNA + NADH + H(+)</text>
        <dbReference type="Rhea" id="RHEA:54452"/>
        <dbReference type="Rhea" id="RHEA-COMP:13339"/>
        <dbReference type="Rhea" id="RHEA-COMP:13887"/>
        <dbReference type="ChEBI" id="CHEBI:15378"/>
        <dbReference type="ChEBI" id="CHEBI:57540"/>
        <dbReference type="ChEBI" id="CHEBI:57945"/>
        <dbReference type="ChEBI" id="CHEBI:65315"/>
        <dbReference type="ChEBI" id="CHEBI:74443"/>
    </reaction>
</comment>
<dbReference type="PANTHER" id="PTHR45846">
    <property type="entry name" value="TRNA-DIHYDROURIDINE(47) SYNTHASE [NAD(P)(+)]-LIKE"/>
    <property type="match status" value="1"/>
</dbReference>
<keyword evidence="18" id="KW-1185">Reference proteome</keyword>
<comment type="function">
    <text evidence="2 12 13">Catalyzes the synthesis of 5,6-dihydrouridine (D), a modified base found in the D-loop of most tRNAs, via the reduction of the C5-C6 double bond in target uridines.</text>
</comment>
<feature type="domain" description="DUS-like FMN-binding" evidence="16">
    <location>
        <begin position="21"/>
        <end position="321"/>
    </location>
</feature>
<dbReference type="Gene3D" id="1.10.1200.80">
    <property type="entry name" value="Putative flavin oxidoreducatase, domain 2"/>
    <property type="match status" value="1"/>
</dbReference>
<evidence type="ECO:0000313" key="17">
    <source>
        <dbReference type="EMBL" id="REH40510.1"/>
    </source>
</evidence>
<keyword evidence="3 12" id="KW-0820">tRNA-binding</keyword>
<evidence type="ECO:0000256" key="3">
    <source>
        <dbReference type="ARBA" id="ARBA00022555"/>
    </source>
</evidence>
<gene>
    <name evidence="12" type="primary">dusB</name>
    <name evidence="17" type="ORF">DFR26_0711</name>
</gene>
<comment type="caution">
    <text evidence="17">The sequence shown here is derived from an EMBL/GenBank/DDBJ whole genome shotgun (WGS) entry which is preliminary data.</text>
</comment>
<comment type="similarity">
    <text evidence="12">Belongs to the Dus family. DusB subfamily.</text>
</comment>
<keyword evidence="4 12" id="KW-0285">Flavoprotein</keyword>
<keyword evidence="15" id="KW-0547">Nucleotide-binding</keyword>
<dbReference type="InterPro" id="IPR004652">
    <property type="entry name" value="DusB-like"/>
</dbReference>
<dbReference type="Gene3D" id="3.20.20.70">
    <property type="entry name" value="Aldolase class I"/>
    <property type="match status" value="1"/>
</dbReference>
<keyword evidence="9 12" id="KW-0560">Oxidoreductase</keyword>
<evidence type="ECO:0000256" key="10">
    <source>
        <dbReference type="ARBA" id="ARBA00048205"/>
    </source>
</evidence>
<sequence length="337" mass="36988">MTDFLRPLQIGPYRLDVPLALAPMAGVTDRPFRQLCRAQGAGHVVSEMVTSESRLWDSQKSRFRLDHTGEPGPITVQIVGYDPAMMAEAAALNVANGAQIIDINMGCPAKKVCNRLAGSALMQDEPLVAEILQAVVAAVDVPVTLKIRTGWARNARNGVSIARIAEEAGIALLSVHGRTREDKYLGDAEYDTIAEIKAAVSLPILANGDICTPEKARFVFEHTGCDGIMIGRGAHGRPWLFREIQHYLSTGQQLPPIPWAEREAIVLHHLDSLHEFYGPGLGVRFARKHMSWYAEHMPNGRALSRPFNALTDADQQRRLVSEFFSHLRTQPSSGCAA</sequence>
<dbReference type="GO" id="GO:0017150">
    <property type="term" value="F:tRNA dihydrouridine synthase activity"/>
    <property type="evidence" value="ECO:0007669"/>
    <property type="project" value="UniProtKB-UniRule"/>
</dbReference>
<feature type="binding site" evidence="12 15">
    <location>
        <begin position="231"/>
        <end position="232"/>
    </location>
    <ligand>
        <name>FMN</name>
        <dbReference type="ChEBI" id="CHEBI:58210"/>
    </ligand>
</feature>
<comment type="similarity">
    <text evidence="13">Belongs to the dus family.</text>
</comment>
<dbReference type="PIRSF" id="PIRSF006621">
    <property type="entry name" value="Dus"/>
    <property type="match status" value="1"/>
</dbReference>
<dbReference type="InterPro" id="IPR024036">
    <property type="entry name" value="tRNA-dHydroUridine_Synthase_C"/>
</dbReference>
<dbReference type="OrthoDB" id="9764501at2"/>
<protein>
    <recommendedName>
        <fullName evidence="12">tRNA-dihydrouridine synthase B</fullName>
        <ecNumber evidence="12">1.3.1.-</ecNumber>
    </recommendedName>
</protein>
<keyword evidence="7 12" id="KW-0521">NADP</keyword>